<feature type="active site" description="Acyl-ester intermediate" evidence="7">
    <location>
        <position position="63"/>
    </location>
</feature>
<dbReference type="Pfam" id="PF00768">
    <property type="entry name" value="Peptidase_S11"/>
    <property type="match status" value="1"/>
</dbReference>
<dbReference type="SUPFAM" id="SSF56601">
    <property type="entry name" value="beta-lactamase/transpeptidase-like"/>
    <property type="match status" value="1"/>
</dbReference>
<dbReference type="GO" id="GO:0006508">
    <property type="term" value="P:proteolysis"/>
    <property type="evidence" value="ECO:0007669"/>
    <property type="project" value="InterPro"/>
</dbReference>
<keyword evidence="14" id="KW-1185">Reference proteome</keyword>
<dbReference type="EMBL" id="PNRE01000058">
    <property type="protein sequence ID" value="PMR68911.1"/>
    <property type="molecule type" value="Genomic_DNA"/>
</dbReference>
<dbReference type="InterPro" id="IPR007730">
    <property type="entry name" value="SPOR-like_dom"/>
</dbReference>
<feature type="active site" evidence="7">
    <location>
        <position position="123"/>
    </location>
</feature>
<dbReference type="InterPro" id="IPR018044">
    <property type="entry name" value="Peptidase_S11"/>
</dbReference>
<dbReference type="SUPFAM" id="SSF110997">
    <property type="entry name" value="Sporulation related repeat"/>
    <property type="match status" value="1"/>
</dbReference>
<dbReference type="GO" id="GO:0009002">
    <property type="term" value="F:serine-type D-Ala-D-Ala carboxypeptidase activity"/>
    <property type="evidence" value="ECO:0007669"/>
    <property type="project" value="InterPro"/>
</dbReference>
<protein>
    <submittedName>
        <fullName evidence="13">D-alanyl-D-alanine carboxypeptidase</fullName>
    </submittedName>
</protein>
<evidence type="ECO:0000313" key="13">
    <source>
        <dbReference type="EMBL" id="PMR68911.1"/>
    </source>
</evidence>
<keyword evidence="5" id="KW-0573">Peptidoglycan synthesis</keyword>
<gene>
    <name evidence="13" type="ORF">C1H66_13085</name>
</gene>
<dbReference type="GO" id="GO:0009252">
    <property type="term" value="P:peptidoglycan biosynthetic process"/>
    <property type="evidence" value="ECO:0007669"/>
    <property type="project" value="UniProtKB-KW"/>
</dbReference>
<dbReference type="InterPro" id="IPR036680">
    <property type="entry name" value="SPOR-like_sf"/>
</dbReference>
<organism evidence="13 14">
    <name type="scientific">Halomonas heilongjiangensis</name>
    <dbReference type="NCBI Taxonomy" id="1387883"/>
    <lineage>
        <taxon>Bacteria</taxon>
        <taxon>Pseudomonadati</taxon>
        <taxon>Pseudomonadota</taxon>
        <taxon>Gammaproteobacteria</taxon>
        <taxon>Oceanospirillales</taxon>
        <taxon>Halomonadaceae</taxon>
        <taxon>Halomonas</taxon>
    </lineage>
</organism>
<feature type="region of interest" description="Disordered" evidence="10">
    <location>
        <begin position="327"/>
        <end position="349"/>
    </location>
</feature>
<dbReference type="InterPro" id="IPR012338">
    <property type="entry name" value="Beta-lactam/transpept-like"/>
</dbReference>
<dbReference type="Gene3D" id="3.40.710.10">
    <property type="entry name" value="DD-peptidase/beta-lactamase superfamily"/>
    <property type="match status" value="1"/>
</dbReference>
<evidence type="ECO:0000256" key="8">
    <source>
        <dbReference type="PIRSR" id="PIRSR618044-2"/>
    </source>
</evidence>
<dbReference type="PROSITE" id="PS51724">
    <property type="entry name" value="SPOR"/>
    <property type="match status" value="1"/>
</dbReference>
<keyword evidence="13" id="KW-0645">Protease</keyword>
<feature type="domain" description="SPOR" evidence="12">
    <location>
        <begin position="374"/>
        <end position="456"/>
    </location>
</feature>
<feature type="active site" description="Proton acceptor" evidence="7">
    <location>
        <position position="66"/>
    </location>
</feature>
<comment type="similarity">
    <text evidence="1 9">Belongs to the peptidase S11 family.</text>
</comment>
<comment type="caution">
    <text evidence="13">The sequence shown here is derived from an EMBL/GenBank/DDBJ whole genome shotgun (WGS) entry which is preliminary data.</text>
</comment>
<dbReference type="AlphaFoldDB" id="A0A2N7TL47"/>
<keyword evidence="6" id="KW-0961">Cell wall biogenesis/degradation</keyword>
<keyword evidence="13" id="KW-0121">Carboxypeptidase</keyword>
<feature type="chain" id="PRO_5014951189" evidence="11">
    <location>
        <begin position="34"/>
        <end position="458"/>
    </location>
</feature>
<feature type="signal peptide" evidence="11">
    <location>
        <begin position="1"/>
        <end position="33"/>
    </location>
</feature>
<evidence type="ECO:0000259" key="12">
    <source>
        <dbReference type="PROSITE" id="PS51724"/>
    </source>
</evidence>
<evidence type="ECO:0000256" key="4">
    <source>
        <dbReference type="ARBA" id="ARBA00022960"/>
    </source>
</evidence>
<evidence type="ECO:0000256" key="2">
    <source>
        <dbReference type="ARBA" id="ARBA00022729"/>
    </source>
</evidence>
<dbReference type="OrthoDB" id="9795979at2"/>
<evidence type="ECO:0000256" key="9">
    <source>
        <dbReference type="RuleBase" id="RU004016"/>
    </source>
</evidence>
<dbReference type="PRINTS" id="PR00725">
    <property type="entry name" value="DADACBPTASE1"/>
</dbReference>
<evidence type="ECO:0000256" key="5">
    <source>
        <dbReference type="ARBA" id="ARBA00022984"/>
    </source>
</evidence>
<dbReference type="PANTHER" id="PTHR21581">
    <property type="entry name" value="D-ALANYL-D-ALANINE CARBOXYPEPTIDASE"/>
    <property type="match status" value="1"/>
</dbReference>
<dbReference type="GO" id="GO:0008360">
    <property type="term" value="P:regulation of cell shape"/>
    <property type="evidence" value="ECO:0007669"/>
    <property type="project" value="UniProtKB-KW"/>
</dbReference>
<keyword evidence="2 11" id="KW-0732">Signal</keyword>
<name>A0A2N7TL47_9GAMM</name>
<dbReference type="GO" id="GO:0042834">
    <property type="term" value="F:peptidoglycan binding"/>
    <property type="evidence" value="ECO:0007669"/>
    <property type="project" value="InterPro"/>
</dbReference>
<keyword evidence="4" id="KW-0133">Cell shape</keyword>
<evidence type="ECO:0000313" key="14">
    <source>
        <dbReference type="Proteomes" id="UP000235346"/>
    </source>
</evidence>
<accession>A0A2N7TL47</accession>
<dbReference type="Proteomes" id="UP000235346">
    <property type="component" value="Unassembled WGS sequence"/>
</dbReference>
<sequence length="458" mass="48724">MVTATITTIRRHGMVAFVLLACLAMSIATTAQANPRYAAIVVDVESGEVLHAANADETRYPASLTKMMTLYLLFEALENGSMSLHQALPVSAQAAAMPASKLWLKAGSSITVEDAILALVVRSANDVAVVIAEALGGSERQFGQMMTAKARELGMPVTQFRNASGLPDNGQTTTARDMATLSIRLMQDFPQYYRYFSTQSFTYRGTTHNSHNRLVRNYAGADGLKTGFIRASGFNVATSAVRDGRRILSVVMGGFTAQSRDTHMADLLDRGFARASLLGRGDWVAQSDFSGDFMANSGGRQAPETPAAPRGGSSTLLASLETSTIERQVATSAPPAVRSGTAQGSAEDPIRDLIARSAPPAASSERVVHRLEPVGPSGGWGVQVGAFSDADNARSLASRAADRLTSELAGARIDVNETNGPQKVFRARLVNLDENQAYRACRSLVQEGMDCMVINAGL</sequence>
<dbReference type="PANTHER" id="PTHR21581:SF6">
    <property type="entry name" value="TRAFFICKING PROTEIN PARTICLE COMPLEX SUBUNIT 12"/>
    <property type="match status" value="1"/>
</dbReference>
<evidence type="ECO:0000256" key="3">
    <source>
        <dbReference type="ARBA" id="ARBA00022801"/>
    </source>
</evidence>
<evidence type="ECO:0000256" key="6">
    <source>
        <dbReference type="ARBA" id="ARBA00023316"/>
    </source>
</evidence>
<dbReference type="Gene3D" id="3.30.70.1070">
    <property type="entry name" value="Sporulation related repeat"/>
    <property type="match status" value="1"/>
</dbReference>
<evidence type="ECO:0000256" key="10">
    <source>
        <dbReference type="SAM" id="MobiDB-lite"/>
    </source>
</evidence>
<evidence type="ECO:0000256" key="11">
    <source>
        <dbReference type="SAM" id="SignalP"/>
    </source>
</evidence>
<dbReference type="GO" id="GO:0071555">
    <property type="term" value="P:cell wall organization"/>
    <property type="evidence" value="ECO:0007669"/>
    <property type="project" value="UniProtKB-KW"/>
</dbReference>
<feature type="binding site" evidence="8">
    <location>
        <position position="225"/>
    </location>
    <ligand>
        <name>substrate</name>
    </ligand>
</feature>
<dbReference type="Pfam" id="PF05036">
    <property type="entry name" value="SPOR"/>
    <property type="match status" value="1"/>
</dbReference>
<feature type="region of interest" description="Disordered" evidence="10">
    <location>
        <begin position="294"/>
        <end position="314"/>
    </location>
</feature>
<keyword evidence="3" id="KW-0378">Hydrolase</keyword>
<evidence type="ECO:0000256" key="1">
    <source>
        <dbReference type="ARBA" id="ARBA00007164"/>
    </source>
</evidence>
<reference evidence="13 14" key="1">
    <citation type="submission" date="2018-01" db="EMBL/GenBank/DDBJ databases">
        <title>Halomonas endophytica sp. nov., isolated from storage liquid in the stems of Populus euphratica.</title>
        <authorList>
            <person name="Chen C."/>
        </authorList>
    </citation>
    <scope>NUCLEOTIDE SEQUENCE [LARGE SCALE GENOMIC DNA]</scope>
    <source>
        <strain evidence="13 14">DSM 26881</strain>
    </source>
</reference>
<evidence type="ECO:0000256" key="7">
    <source>
        <dbReference type="PIRSR" id="PIRSR618044-1"/>
    </source>
</evidence>
<proteinExistence type="inferred from homology"/>
<dbReference type="InterPro" id="IPR001967">
    <property type="entry name" value="Peptidase_S11_N"/>
</dbReference>